<keyword evidence="1" id="KW-0812">Transmembrane</keyword>
<sequence length="239" mass="25505">MSDAIVAMLGWVGAIALAGGAAAVLSRGKVRWGWLAAALLLMAVYDAVLTRGYGHIPLDFGPSRWNWEGKTLAVLLSLAVASLPIVGWRRSGVTLHQDRAGLRGAFILSGLLVLLFLGLAIWMPGEGFDADSLAFQLTMPGLDEEIFYRGVLLLMLNEAFGRPVRVLGAPMGWGAVLTALAFGLTHALGYQDGGFTFDWAPMASTGLAGLLLVWLREKTGSVLLPVLLHNYGNAVFMLV</sequence>
<dbReference type="GO" id="GO:0004175">
    <property type="term" value="F:endopeptidase activity"/>
    <property type="evidence" value="ECO:0007669"/>
    <property type="project" value="UniProtKB-ARBA"/>
</dbReference>
<feature type="transmembrane region" description="Helical" evidence="1">
    <location>
        <begin position="6"/>
        <end position="25"/>
    </location>
</feature>
<dbReference type="RefSeq" id="WP_087139815.1">
    <property type="nucleotide sequence ID" value="NZ_FUIE01000032.1"/>
</dbReference>
<evidence type="ECO:0000256" key="1">
    <source>
        <dbReference type="SAM" id="Phobius"/>
    </source>
</evidence>
<proteinExistence type="predicted"/>
<keyword evidence="1" id="KW-0472">Membrane</keyword>
<gene>
    <name evidence="3" type="ORF">FM111_05455</name>
</gene>
<dbReference type="InterPro" id="IPR003675">
    <property type="entry name" value="Rce1/LyrA-like_dom"/>
</dbReference>
<dbReference type="GO" id="GO:0080120">
    <property type="term" value="P:CAAX-box protein maturation"/>
    <property type="evidence" value="ECO:0007669"/>
    <property type="project" value="UniProtKB-ARBA"/>
</dbReference>
<keyword evidence="3" id="KW-0378">Hydrolase</keyword>
<name>A0A1R4FLL0_BREDI</name>
<evidence type="ECO:0000313" key="3">
    <source>
        <dbReference type="EMBL" id="SJM56642.1"/>
    </source>
</evidence>
<dbReference type="Proteomes" id="UP000195766">
    <property type="component" value="Unassembled WGS sequence"/>
</dbReference>
<dbReference type="Pfam" id="PF02517">
    <property type="entry name" value="Rce1-like"/>
    <property type="match status" value="1"/>
</dbReference>
<feature type="transmembrane region" description="Helical" evidence="1">
    <location>
        <begin position="171"/>
        <end position="190"/>
    </location>
</feature>
<dbReference type="OrthoDB" id="877230at2"/>
<protein>
    <submittedName>
        <fullName evidence="3">CAAX amino terminal protease family</fullName>
    </submittedName>
</protein>
<feature type="transmembrane region" description="Helical" evidence="1">
    <location>
        <begin position="196"/>
        <end position="215"/>
    </location>
</feature>
<evidence type="ECO:0000259" key="2">
    <source>
        <dbReference type="Pfam" id="PF02517"/>
    </source>
</evidence>
<keyword evidence="1" id="KW-1133">Transmembrane helix</keyword>
<dbReference type="NCBIfam" id="NF047635">
    <property type="entry name" value="CPBP_Sphingo"/>
    <property type="match status" value="1"/>
</dbReference>
<dbReference type="GO" id="GO:0006508">
    <property type="term" value="P:proteolysis"/>
    <property type="evidence" value="ECO:0007669"/>
    <property type="project" value="UniProtKB-KW"/>
</dbReference>
<evidence type="ECO:0000313" key="4">
    <source>
        <dbReference type="Proteomes" id="UP000195766"/>
    </source>
</evidence>
<feature type="transmembrane region" description="Helical" evidence="1">
    <location>
        <begin position="32"/>
        <end position="49"/>
    </location>
</feature>
<feature type="transmembrane region" description="Helical" evidence="1">
    <location>
        <begin position="69"/>
        <end position="88"/>
    </location>
</feature>
<dbReference type="EMBL" id="FUIE01000032">
    <property type="protein sequence ID" value="SJM56642.1"/>
    <property type="molecule type" value="Genomic_DNA"/>
</dbReference>
<reference evidence="3 4" key="1">
    <citation type="submission" date="2017-02" db="EMBL/GenBank/DDBJ databases">
        <authorList>
            <person name="Peterson S.W."/>
        </authorList>
    </citation>
    <scope>NUCLEOTIDE SEQUENCE [LARGE SCALE GENOMIC DNA]</scope>
    <source>
        <strain evidence="3 4">3F5N</strain>
    </source>
</reference>
<feature type="transmembrane region" description="Helical" evidence="1">
    <location>
        <begin position="100"/>
        <end position="123"/>
    </location>
</feature>
<feature type="domain" description="CAAX prenyl protease 2/Lysostaphin resistance protein A-like" evidence="2">
    <location>
        <begin position="135"/>
        <end position="234"/>
    </location>
</feature>
<keyword evidence="3" id="KW-0645">Protease</keyword>
<dbReference type="AlphaFoldDB" id="A0A1R4FLL0"/>
<organism evidence="3 4">
    <name type="scientific">Brevundimonas diminuta 3F5N</name>
    <dbReference type="NCBI Taxonomy" id="1255603"/>
    <lineage>
        <taxon>Bacteria</taxon>
        <taxon>Pseudomonadati</taxon>
        <taxon>Pseudomonadota</taxon>
        <taxon>Alphaproteobacteria</taxon>
        <taxon>Caulobacterales</taxon>
        <taxon>Caulobacteraceae</taxon>
        <taxon>Brevundimonas</taxon>
    </lineage>
</organism>
<accession>A0A1R4FLL0</accession>